<sequence length="53" mass="5912">MHKLAAWEFICPLRNVVKVVDVCSANAMKFRASIAFHSSHILYKGTFGTQLSS</sequence>
<protein>
    <submittedName>
        <fullName evidence="1">Uncharacterized protein</fullName>
    </submittedName>
</protein>
<evidence type="ECO:0000313" key="1">
    <source>
        <dbReference type="EMBL" id="OAY55024.1"/>
    </source>
</evidence>
<name>A0A2C9W8A5_MANES</name>
<reference evidence="1" key="1">
    <citation type="submission" date="2016-02" db="EMBL/GenBank/DDBJ databases">
        <title>WGS assembly of Manihot esculenta.</title>
        <authorList>
            <person name="Bredeson J.V."/>
            <person name="Prochnik S.E."/>
            <person name="Lyons J.B."/>
            <person name="Schmutz J."/>
            <person name="Grimwood J."/>
            <person name="Vrebalov J."/>
            <person name="Bart R.S."/>
            <person name="Amuge T."/>
            <person name="Ferguson M.E."/>
            <person name="Green R."/>
            <person name="Putnam N."/>
            <person name="Stites J."/>
            <person name="Rounsley S."/>
            <person name="Rokhsar D.S."/>
        </authorList>
    </citation>
    <scope>NUCLEOTIDE SEQUENCE [LARGE SCALE GENOMIC DNA]</scope>
    <source>
        <tissue evidence="1">Leaf</tissue>
    </source>
</reference>
<dbReference type="EMBL" id="CM004389">
    <property type="protein sequence ID" value="OAY55024.1"/>
    <property type="molecule type" value="Genomic_DNA"/>
</dbReference>
<gene>
    <name evidence="1" type="ORF">MANES_03G121800</name>
</gene>
<proteinExistence type="predicted"/>
<dbReference type="AlphaFoldDB" id="A0A2C9W8A5"/>
<accession>A0A2C9W8A5</accession>
<organism evidence="1">
    <name type="scientific">Manihot esculenta</name>
    <name type="common">Cassava</name>
    <name type="synonym">Jatropha manihot</name>
    <dbReference type="NCBI Taxonomy" id="3983"/>
    <lineage>
        <taxon>Eukaryota</taxon>
        <taxon>Viridiplantae</taxon>
        <taxon>Streptophyta</taxon>
        <taxon>Embryophyta</taxon>
        <taxon>Tracheophyta</taxon>
        <taxon>Spermatophyta</taxon>
        <taxon>Magnoliopsida</taxon>
        <taxon>eudicotyledons</taxon>
        <taxon>Gunneridae</taxon>
        <taxon>Pentapetalae</taxon>
        <taxon>rosids</taxon>
        <taxon>fabids</taxon>
        <taxon>Malpighiales</taxon>
        <taxon>Euphorbiaceae</taxon>
        <taxon>Crotonoideae</taxon>
        <taxon>Manihoteae</taxon>
        <taxon>Manihot</taxon>
    </lineage>
</organism>